<comment type="caution">
    <text evidence="2">The sequence shown here is derived from an EMBL/GenBank/DDBJ whole genome shotgun (WGS) entry which is preliminary data.</text>
</comment>
<gene>
    <name evidence="2" type="ORF">FWILDA_LOCUS17809</name>
</gene>
<name>A0A9W4WZF9_9GLOM</name>
<keyword evidence="3" id="KW-1185">Reference proteome</keyword>
<protein>
    <submittedName>
        <fullName evidence="2">9877_t:CDS:1</fullName>
    </submittedName>
</protein>
<evidence type="ECO:0000313" key="2">
    <source>
        <dbReference type="EMBL" id="CAI2196902.1"/>
    </source>
</evidence>
<feature type="non-terminal residue" evidence="2">
    <location>
        <position position="73"/>
    </location>
</feature>
<feature type="region of interest" description="Disordered" evidence="1">
    <location>
        <begin position="50"/>
        <end position="73"/>
    </location>
</feature>
<feature type="non-terminal residue" evidence="2">
    <location>
        <position position="1"/>
    </location>
</feature>
<proteinExistence type="predicted"/>
<feature type="compositionally biased region" description="Low complexity" evidence="1">
    <location>
        <begin position="50"/>
        <end position="67"/>
    </location>
</feature>
<reference evidence="2" key="1">
    <citation type="submission" date="2022-08" db="EMBL/GenBank/DDBJ databases">
        <authorList>
            <person name="Kallberg Y."/>
            <person name="Tangrot J."/>
            <person name="Rosling A."/>
        </authorList>
    </citation>
    <scope>NUCLEOTIDE SEQUENCE</scope>
    <source>
        <strain evidence="2">Wild A</strain>
    </source>
</reference>
<evidence type="ECO:0000256" key="1">
    <source>
        <dbReference type="SAM" id="MobiDB-lite"/>
    </source>
</evidence>
<dbReference type="Proteomes" id="UP001153678">
    <property type="component" value="Unassembled WGS sequence"/>
</dbReference>
<sequence length="73" mass="7972">YVVSNDSIATVTDYNNDNNNIENIDIDITDNSATTNISTVTKDDNNINATDNNFNNIDNDTTTDISTAPNDNN</sequence>
<dbReference type="AlphaFoldDB" id="A0A9W4WZF9"/>
<evidence type="ECO:0000313" key="3">
    <source>
        <dbReference type="Proteomes" id="UP001153678"/>
    </source>
</evidence>
<organism evidence="2 3">
    <name type="scientific">Funneliformis geosporum</name>
    <dbReference type="NCBI Taxonomy" id="1117311"/>
    <lineage>
        <taxon>Eukaryota</taxon>
        <taxon>Fungi</taxon>
        <taxon>Fungi incertae sedis</taxon>
        <taxon>Mucoromycota</taxon>
        <taxon>Glomeromycotina</taxon>
        <taxon>Glomeromycetes</taxon>
        <taxon>Glomerales</taxon>
        <taxon>Glomeraceae</taxon>
        <taxon>Funneliformis</taxon>
    </lineage>
</organism>
<dbReference type="EMBL" id="CAMKVN010015216">
    <property type="protein sequence ID" value="CAI2196902.1"/>
    <property type="molecule type" value="Genomic_DNA"/>
</dbReference>
<accession>A0A9W4WZF9</accession>